<dbReference type="Gene3D" id="3.40.50.300">
    <property type="entry name" value="P-loop containing nucleotide triphosphate hydrolases"/>
    <property type="match status" value="1"/>
</dbReference>
<dbReference type="GO" id="GO:0016020">
    <property type="term" value="C:membrane"/>
    <property type="evidence" value="ECO:0007669"/>
    <property type="project" value="TreeGrafter"/>
</dbReference>
<gene>
    <name evidence="3" type="ORF">KIPB_013206</name>
</gene>
<keyword evidence="4" id="KW-1185">Reference proteome</keyword>
<evidence type="ECO:0008006" key="5">
    <source>
        <dbReference type="Google" id="ProtNLM"/>
    </source>
</evidence>
<evidence type="ECO:0000256" key="2">
    <source>
        <dbReference type="ARBA" id="ARBA00022840"/>
    </source>
</evidence>
<dbReference type="InterPro" id="IPR027417">
    <property type="entry name" value="P-loop_NTPase"/>
</dbReference>
<evidence type="ECO:0000256" key="1">
    <source>
        <dbReference type="ARBA" id="ARBA00022741"/>
    </source>
</evidence>
<sequence length="98" mass="10789">VILMDEATASVDQDTDAAIQRTIRECFADKTILVIAHRLVTIMDFDRILVMADGHVGEFDTPANLLRAEGLLHGMVEETGPQMAADLHRIAMAQEAKE</sequence>
<accession>A0A9K3GPC8</accession>
<protein>
    <recommendedName>
        <fullName evidence="5">ABC transporter ATP-binding protein</fullName>
    </recommendedName>
</protein>
<dbReference type="Proteomes" id="UP000265618">
    <property type="component" value="Unassembled WGS sequence"/>
</dbReference>
<dbReference type="GO" id="GO:0042626">
    <property type="term" value="F:ATPase-coupled transmembrane transporter activity"/>
    <property type="evidence" value="ECO:0007669"/>
    <property type="project" value="TreeGrafter"/>
</dbReference>
<dbReference type="InterPro" id="IPR050173">
    <property type="entry name" value="ABC_transporter_C-like"/>
</dbReference>
<dbReference type="EMBL" id="BDIP01006155">
    <property type="protein sequence ID" value="GIQ90417.1"/>
    <property type="molecule type" value="Genomic_DNA"/>
</dbReference>
<organism evidence="3 4">
    <name type="scientific">Kipferlia bialata</name>
    <dbReference type="NCBI Taxonomy" id="797122"/>
    <lineage>
        <taxon>Eukaryota</taxon>
        <taxon>Metamonada</taxon>
        <taxon>Carpediemonas-like organisms</taxon>
        <taxon>Kipferlia</taxon>
    </lineage>
</organism>
<dbReference type="SUPFAM" id="SSF52540">
    <property type="entry name" value="P-loop containing nucleoside triphosphate hydrolases"/>
    <property type="match status" value="1"/>
</dbReference>
<reference evidence="3 4" key="1">
    <citation type="journal article" date="2018" name="PLoS ONE">
        <title>The draft genome of Kipferlia bialata reveals reductive genome evolution in fornicate parasites.</title>
        <authorList>
            <person name="Tanifuji G."/>
            <person name="Takabayashi S."/>
            <person name="Kume K."/>
            <person name="Takagi M."/>
            <person name="Nakayama T."/>
            <person name="Kamikawa R."/>
            <person name="Inagaki Y."/>
            <person name="Hashimoto T."/>
        </authorList>
    </citation>
    <scope>NUCLEOTIDE SEQUENCE [LARGE SCALE GENOMIC DNA]</scope>
    <source>
        <strain evidence="3">NY0173</strain>
    </source>
</reference>
<proteinExistence type="predicted"/>
<comment type="caution">
    <text evidence="3">The sequence shown here is derived from an EMBL/GenBank/DDBJ whole genome shotgun (WGS) entry which is preliminary data.</text>
</comment>
<keyword evidence="1" id="KW-0547">Nucleotide-binding</keyword>
<dbReference type="PANTHER" id="PTHR24223">
    <property type="entry name" value="ATP-BINDING CASSETTE SUB-FAMILY C"/>
    <property type="match status" value="1"/>
</dbReference>
<dbReference type="AlphaFoldDB" id="A0A9K3GPC8"/>
<dbReference type="OrthoDB" id="10263434at2759"/>
<dbReference type="GO" id="GO:0005524">
    <property type="term" value="F:ATP binding"/>
    <property type="evidence" value="ECO:0007669"/>
    <property type="project" value="UniProtKB-KW"/>
</dbReference>
<keyword evidence="2" id="KW-0067">ATP-binding</keyword>
<feature type="non-terminal residue" evidence="3">
    <location>
        <position position="1"/>
    </location>
</feature>
<name>A0A9K3GPC8_9EUKA</name>
<evidence type="ECO:0000313" key="3">
    <source>
        <dbReference type="EMBL" id="GIQ90417.1"/>
    </source>
</evidence>
<evidence type="ECO:0000313" key="4">
    <source>
        <dbReference type="Proteomes" id="UP000265618"/>
    </source>
</evidence>